<feature type="domain" description="WSC" evidence="3">
    <location>
        <begin position="26"/>
        <end position="121"/>
    </location>
</feature>
<feature type="signal peptide" evidence="2">
    <location>
        <begin position="1"/>
        <end position="18"/>
    </location>
</feature>
<feature type="compositionally biased region" description="Polar residues" evidence="1">
    <location>
        <begin position="199"/>
        <end position="208"/>
    </location>
</feature>
<feature type="compositionally biased region" description="Low complexity" evidence="1">
    <location>
        <begin position="235"/>
        <end position="249"/>
    </location>
</feature>
<proteinExistence type="predicted"/>
<dbReference type="Pfam" id="PF01822">
    <property type="entry name" value="WSC"/>
    <property type="match status" value="1"/>
</dbReference>
<reference evidence="5" key="1">
    <citation type="submission" date="2018-12" db="EMBL/GenBank/DDBJ databases">
        <title>The complete genome of Metarhizium rileyi, a key fungal pathogen of Lepidoptera.</title>
        <authorList>
            <person name="Binneck E."/>
            <person name="Lastra C.C.L."/>
            <person name="Sosa-Gomez D.R."/>
        </authorList>
    </citation>
    <scope>NUCLEOTIDE SEQUENCE [LARGE SCALE GENOMIC DNA]</scope>
    <source>
        <strain evidence="5">Cep018-CH2</strain>
    </source>
</reference>
<evidence type="ECO:0000256" key="1">
    <source>
        <dbReference type="SAM" id="MobiDB-lite"/>
    </source>
</evidence>
<keyword evidence="2" id="KW-0732">Signal</keyword>
<feature type="compositionally biased region" description="Polar residues" evidence="1">
    <location>
        <begin position="267"/>
        <end position="276"/>
    </location>
</feature>
<organism evidence="4 5">
    <name type="scientific">Metarhizium rileyi (strain RCEF 4871)</name>
    <name type="common">Nomuraea rileyi</name>
    <dbReference type="NCBI Taxonomy" id="1649241"/>
    <lineage>
        <taxon>Eukaryota</taxon>
        <taxon>Fungi</taxon>
        <taxon>Dikarya</taxon>
        <taxon>Ascomycota</taxon>
        <taxon>Pezizomycotina</taxon>
        <taxon>Sordariomycetes</taxon>
        <taxon>Hypocreomycetidae</taxon>
        <taxon>Hypocreales</taxon>
        <taxon>Clavicipitaceae</taxon>
        <taxon>Metarhizium</taxon>
    </lineage>
</organism>
<accession>A0A5C6G6P2</accession>
<sequence length="352" mass="36617">MAASMLLLAFSAAATVLAQGNHAMRKWGYFGCSTVDLSCFKSPFVGEGESITPEMCQLACQEHHLAALFPKDCLCGDDASVVEITDERLCDYGCLGDPNHGFCGTVCPTEGPAIANVYTNLRAKSQVETIRFTTTLAPPVTSTSSEDCITSEQGPVTEQPPGSLITPVGTAPEIPTTFTFVLTSSSPAAITSHSERLTASRTSQQSSAIEEPTVVPSSTTCEEDPASVTPSSVVPTPYGTTTAAPPDYTSEVPTSSAQPVSLPPTSPQSYLNPYTSTKDEDPVDAASSTPDPSQDNSNHASTSTMWSRPSDLVDPTGQPPVPAQVPGSDSTHSMVPPLATIGGLALLAAIIM</sequence>
<dbReference type="InterPro" id="IPR002889">
    <property type="entry name" value="WSC_carb-bd"/>
</dbReference>
<comment type="caution">
    <text evidence="4">The sequence shown here is derived from an EMBL/GenBank/DDBJ whole genome shotgun (WGS) entry which is preliminary data.</text>
</comment>
<feature type="compositionally biased region" description="Polar residues" evidence="1">
    <location>
        <begin position="141"/>
        <end position="156"/>
    </location>
</feature>
<name>A0A5C6G6P2_METRR</name>
<dbReference type="AlphaFoldDB" id="A0A5C6G6P2"/>
<feature type="region of interest" description="Disordered" evidence="1">
    <location>
        <begin position="141"/>
        <end position="162"/>
    </location>
</feature>
<feature type="compositionally biased region" description="Polar residues" evidence="1">
    <location>
        <begin position="286"/>
        <end position="307"/>
    </location>
</feature>
<dbReference type="Proteomes" id="UP000317257">
    <property type="component" value="Unassembled WGS sequence"/>
</dbReference>
<protein>
    <recommendedName>
        <fullName evidence="3">WSC domain-containing protein</fullName>
    </recommendedName>
</protein>
<feature type="region of interest" description="Disordered" evidence="1">
    <location>
        <begin position="189"/>
        <end position="334"/>
    </location>
</feature>
<evidence type="ECO:0000313" key="5">
    <source>
        <dbReference type="Proteomes" id="UP000317257"/>
    </source>
</evidence>
<evidence type="ECO:0000256" key="2">
    <source>
        <dbReference type="SAM" id="SignalP"/>
    </source>
</evidence>
<dbReference type="EMBL" id="SBHS01000020">
    <property type="protein sequence ID" value="TWU73214.1"/>
    <property type="molecule type" value="Genomic_DNA"/>
</dbReference>
<dbReference type="SMART" id="SM00321">
    <property type="entry name" value="WSC"/>
    <property type="match status" value="1"/>
</dbReference>
<dbReference type="PROSITE" id="PS51212">
    <property type="entry name" value="WSC"/>
    <property type="match status" value="1"/>
</dbReference>
<evidence type="ECO:0000259" key="3">
    <source>
        <dbReference type="PROSITE" id="PS51212"/>
    </source>
</evidence>
<feature type="chain" id="PRO_5022690259" description="WSC domain-containing protein" evidence="2">
    <location>
        <begin position="19"/>
        <end position="352"/>
    </location>
</feature>
<evidence type="ECO:0000313" key="4">
    <source>
        <dbReference type="EMBL" id="TWU73214.1"/>
    </source>
</evidence>
<gene>
    <name evidence="4" type="ORF">ED733_004692</name>
</gene>